<accession>A0AAU9MSV0</accession>
<evidence type="ECO:0000313" key="2">
    <source>
        <dbReference type="Proteomes" id="UP001157418"/>
    </source>
</evidence>
<gene>
    <name evidence="1" type="ORF">LVIROSA_LOCUS14303</name>
</gene>
<comment type="caution">
    <text evidence="1">The sequence shown here is derived from an EMBL/GenBank/DDBJ whole genome shotgun (WGS) entry which is preliminary data.</text>
</comment>
<evidence type="ECO:0000313" key="1">
    <source>
        <dbReference type="EMBL" id="CAH1427279.1"/>
    </source>
</evidence>
<reference evidence="1 2" key="1">
    <citation type="submission" date="2022-01" db="EMBL/GenBank/DDBJ databases">
        <authorList>
            <person name="Xiong W."/>
            <person name="Schranz E."/>
        </authorList>
    </citation>
    <scope>NUCLEOTIDE SEQUENCE [LARGE SCALE GENOMIC DNA]</scope>
</reference>
<keyword evidence="2" id="KW-1185">Reference proteome</keyword>
<name>A0AAU9MSV0_9ASTR</name>
<dbReference type="AlphaFoldDB" id="A0AAU9MSV0"/>
<dbReference type="EMBL" id="CAKMRJ010002223">
    <property type="protein sequence ID" value="CAH1427279.1"/>
    <property type="molecule type" value="Genomic_DNA"/>
</dbReference>
<dbReference type="Proteomes" id="UP001157418">
    <property type="component" value="Unassembled WGS sequence"/>
</dbReference>
<organism evidence="1 2">
    <name type="scientific">Lactuca virosa</name>
    <dbReference type="NCBI Taxonomy" id="75947"/>
    <lineage>
        <taxon>Eukaryota</taxon>
        <taxon>Viridiplantae</taxon>
        <taxon>Streptophyta</taxon>
        <taxon>Embryophyta</taxon>
        <taxon>Tracheophyta</taxon>
        <taxon>Spermatophyta</taxon>
        <taxon>Magnoliopsida</taxon>
        <taxon>eudicotyledons</taxon>
        <taxon>Gunneridae</taxon>
        <taxon>Pentapetalae</taxon>
        <taxon>asterids</taxon>
        <taxon>campanulids</taxon>
        <taxon>Asterales</taxon>
        <taxon>Asteraceae</taxon>
        <taxon>Cichorioideae</taxon>
        <taxon>Cichorieae</taxon>
        <taxon>Lactucinae</taxon>
        <taxon>Lactuca</taxon>
    </lineage>
</organism>
<proteinExistence type="predicted"/>
<sequence length="108" mass="12116">MYPLPVKHRYTVEQVYLPTKQITRELHVVKIPKCLRGVFPGVEGVVCAVIGSSRCMGVVCLTGDVRCDLGDVSPKVVAWRFTVATRRLRLVESDRSFGYDGEEGYVKK</sequence>
<protein>
    <submittedName>
        <fullName evidence="1">Uncharacterized protein</fullName>
    </submittedName>
</protein>